<feature type="transmembrane region" description="Helical" evidence="2">
    <location>
        <begin position="306"/>
        <end position="323"/>
    </location>
</feature>
<feature type="transmembrane region" description="Helical" evidence="2">
    <location>
        <begin position="36"/>
        <end position="54"/>
    </location>
</feature>
<feature type="compositionally biased region" description="Polar residues" evidence="1">
    <location>
        <begin position="1"/>
        <end position="12"/>
    </location>
</feature>
<feature type="transmembrane region" description="Helical" evidence="2">
    <location>
        <begin position="360"/>
        <end position="376"/>
    </location>
</feature>
<keyword evidence="2" id="KW-0472">Membrane</keyword>
<evidence type="ECO:0000256" key="1">
    <source>
        <dbReference type="SAM" id="MobiDB-lite"/>
    </source>
</evidence>
<dbReference type="EMBL" id="JAEPDI010000001">
    <property type="protein sequence ID" value="MCG7937992.1"/>
    <property type="molecule type" value="Genomic_DNA"/>
</dbReference>
<feature type="transmembrane region" description="Helical" evidence="2">
    <location>
        <begin position="283"/>
        <end position="300"/>
    </location>
</feature>
<feature type="region of interest" description="Disordered" evidence="1">
    <location>
        <begin position="1"/>
        <end position="20"/>
    </location>
</feature>
<feature type="transmembrane region" description="Helical" evidence="2">
    <location>
        <begin position="410"/>
        <end position="431"/>
    </location>
</feature>
<feature type="transmembrane region" description="Helical" evidence="2">
    <location>
        <begin position="335"/>
        <end position="354"/>
    </location>
</feature>
<feature type="transmembrane region" description="Helical" evidence="2">
    <location>
        <begin position="191"/>
        <end position="208"/>
    </location>
</feature>
<name>A0A9E4K1N1_9GAMM</name>
<keyword evidence="2" id="KW-1133">Transmembrane helix</keyword>
<feature type="transmembrane region" description="Helical" evidence="2">
    <location>
        <begin position="244"/>
        <end position="263"/>
    </location>
</feature>
<gene>
    <name evidence="3" type="ORF">JAZ04_03925</name>
</gene>
<evidence type="ECO:0008006" key="5">
    <source>
        <dbReference type="Google" id="ProtNLM"/>
    </source>
</evidence>
<reference evidence="3" key="1">
    <citation type="journal article" date="2021" name="Proc. Natl. Acad. Sci. U.S.A.">
        <title>Global biogeography of chemosynthetic symbionts reveals both localized and globally distributed symbiont groups. .</title>
        <authorList>
            <person name="Osvatic J.T."/>
            <person name="Wilkins L.G.E."/>
            <person name="Leibrecht L."/>
            <person name="Leray M."/>
            <person name="Zauner S."/>
            <person name="Polzin J."/>
            <person name="Camacho Y."/>
            <person name="Gros O."/>
            <person name="van Gils J.A."/>
            <person name="Eisen J.A."/>
            <person name="Petersen J.M."/>
            <person name="Yuen B."/>
        </authorList>
    </citation>
    <scope>NUCLEOTIDE SEQUENCE</scope>
    <source>
        <strain evidence="3">MAGL173</strain>
    </source>
</reference>
<keyword evidence="2" id="KW-0812">Transmembrane</keyword>
<feature type="transmembrane region" description="Helical" evidence="2">
    <location>
        <begin position="66"/>
        <end position="87"/>
    </location>
</feature>
<proteinExistence type="predicted"/>
<accession>A0A9E4K1N1</accession>
<feature type="transmembrane region" description="Helical" evidence="2">
    <location>
        <begin position="168"/>
        <end position="185"/>
    </location>
</feature>
<sequence length="444" mass="49584">MRSEQLTPTNSDMDSDATEASGWRSQLMQKFEISTLMRLLGGGITFVAIVMFLFQRWDDATDLLRYSMIMGETILLTILGLATSIWLKEQKSARVFLGLSLVSTSAVFTILGAMIYSQIQWLPVDAHLPDYARWVADSSQSLFWLLSGSLVILVAQSMFSFSVLARPAARRLTLLMMLNVILLILPTREMWITTLLLLPALMFGHRYLTKLRASMPAMRTTEGVMASLLVMLPLIIMIGRGAYLYAADAFTFTTLALLGYLILRQLALSLKVMIRFRQSLEVLSLLPALLAAFSFTFLLYDIAPETGNWLVVAFGMTLSGFLFDLSKRAISGRNHYFTSIFYSGLIIAVIEIAFWPGLSTALFATLLSGLILLYSYSTKENNLLRFSLLTLIGSVILLVNTLFVSFDMSIWITLALLGMSIIVMAAVVEHYGNQIMTLIQRLKA</sequence>
<dbReference type="Proteomes" id="UP000886687">
    <property type="component" value="Unassembled WGS sequence"/>
</dbReference>
<feature type="transmembrane region" description="Helical" evidence="2">
    <location>
        <begin position="220"/>
        <end position="238"/>
    </location>
</feature>
<feature type="transmembrane region" description="Helical" evidence="2">
    <location>
        <begin position="383"/>
        <end position="404"/>
    </location>
</feature>
<protein>
    <recommendedName>
        <fullName evidence="5">DUF2157 domain-containing protein</fullName>
    </recommendedName>
</protein>
<evidence type="ECO:0000256" key="2">
    <source>
        <dbReference type="SAM" id="Phobius"/>
    </source>
</evidence>
<organism evidence="3 4">
    <name type="scientific">Candidatus Thiodiazotropha lotti</name>
    <dbReference type="NCBI Taxonomy" id="2792787"/>
    <lineage>
        <taxon>Bacteria</taxon>
        <taxon>Pseudomonadati</taxon>
        <taxon>Pseudomonadota</taxon>
        <taxon>Gammaproteobacteria</taxon>
        <taxon>Chromatiales</taxon>
        <taxon>Sedimenticolaceae</taxon>
        <taxon>Candidatus Thiodiazotropha</taxon>
    </lineage>
</organism>
<evidence type="ECO:0000313" key="3">
    <source>
        <dbReference type="EMBL" id="MCG7937992.1"/>
    </source>
</evidence>
<feature type="transmembrane region" description="Helical" evidence="2">
    <location>
        <begin position="99"/>
        <end position="122"/>
    </location>
</feature>
<feature type="transmembrane region" description="Helical" evidence="2">
    <location>
        <begin position="142"/>
        <end position="161"/>
    </location>
</feature>
<comment type="caution">
    <text evidence="3">The sequence shown here is derived from an EMBL/GenBank/DDBJ whole genome shotgun (WGS) entry which is preliminary data.</text>
</comment>
<dbReference type="AlphaFoldDB" id="A0A9E4K1N1"/>
<evidence type="ECO:0000313" key="4">
    <source>
        <dbReference type="Proteomes" id="UP000886687"/>
    </source>
</evidence>